<name>A0A3M4ASY7_9PSED</name>
<reference evidence="1 2" key="1">
    <citation type="submission" date="2018-08" db="EMBL/GenBank/DDBJ databases">
        <title>Recombination of ecologically and evolutionarily significant loci maintains genetic cohesion in the Pseudomonas syringae species complex.</title>
        <authorList>
            <person name="Dillon M."/>
            <person name="Thakur S."/>
            <person name="Almeida R.N.D."/>
            <person name="Weir B.S."/>
            <person name="Guttman D.S."/>
        </authorList>
    </citation>
    <scope>NUCLEOTIDE SEQUENCE [LARGE SCALE GENOMIC DNA]</scope>
    <source>
        <strain evidence="1 2">ICMP 3706</strain>
    </source>
</reference>
<dbReference type="Proteomes" id="UP000281604">
    <property type="component" value="Unassembled WGS sequence"/>
</dbReference>
<evidence type="ECO:0000313" key="1">
    <source>
        <dbReference type="EMBL" id="RMP09326.1"/>
    </source>
</evidence>
<gene>
    <name evidence="1" type="ORF">ALQ30_200305</name>
</gene>
<comment type="caution">
    <text evidence="1">The sequence shown here is derived from an EMBL/GenBank/DDBJ whole genome shotgun (WGS) entry which is preliminary data.</text>
</comment>
<organism evidence="1 2">
    <name type="scientific">Pseudomonas syringae pv. persicae</name>
    <dbReference type="NCBI Taxonomy" id="237306"/>
    <lineage>
        <taxon>Bacteria</taxon>
        <taxon>Pseudomonadati</taxon>
        <taxon>Pseudomonadota</taxon>
        <taxon>Gammaproteobacteria</taxon>
        <taxon>Pseudomonadales</taxon>
        <taxon>Pseudomonadaceae</taxon>
        <taxon>Pseudomonas</taxon>
    </lineage>
</organism>
<proteinExistence type="predicted"/>
<protein>
    <submittedName>
        <fullName evidence="1">Uncharacterized protein</fullName>
    </submittedName>
</protein>
<accession>A0A3M4ASY7</accession>
<dbReference type="SUPFAM" id="SSF69635">
    <property type="entry name" value="Type III secretory system chaperone-like"/>
    <property type="match status" value="1"/>
</dbReference>
<dbReference type="AlphaFoldDB" id="A0A3M4ASY7"/>
<evidence type="ECO:0000313" key="2">
    <source>
        <dbReference type="Proteomes" id="UP000281604"/>
    </source>
</evidence>
<sequence length="44" mass="4901">MNGEKVGVLHTRIPLIEMDAVEMRKVFEDLLDVAGGIRATFKLS</sequence>
<dbReference type="EMBL" id="RBQE01000205">
    <property type="protein sequence ID" value="RMP09326.1"/>
    <property type="molecule type" value="Genomic_DNA"/>
</dbReference>
<dbReference type="Gene3D" id="3.30.1460.10">
    <property type="match status" value="1"/>
</dbReference>